<sequence length="665" mass="74476">MRPHAGSTANASGVIPVSQSHAFHPAPDDSGNNLHTRSDFLPRALNAKEQILSTKLLDAQDALDLIAVAGSKDGASEASLSLERTQPAPTHQYTLDSPAPTPIASSWKHFFLVRRGIIRANEATEYFDFYFSYLWHVFPVVPQWYSSPDRYGSLVAEEPVLAMGLIMTASRYHPLSGLNGHARSERIHWRTWPWFQRVLQSSMWGSPVMRKLGSVAALLLLIEWHPRAINSPEDLVGDCSEIELFDPQGQPYEADTRESTEHDQLPESSSIPERLNIIAPAYRSNKMSRMLLSTAIALAREIGCFDNEQVLAQPRSAGAALKNSAIGLEWSRILYTFLCLTDEALALRLRLEPQLASTNWTEMVYSLPPSLMGDGFLESAVDLTINMRKARELLLAWRKSEHCGGSPLSAAAWDSFRQGLDCWERQHYSSRSEYYYVRLCGLSPAAYMLEKSSERHANADPHVTSLSQVAEAATKAAIDMLELITDYFTSSLLFKHAAAVLRREEPLDRTTNPCIDLLLRTINVIRQNAPDDIHMSQRYADLLEIFVNAVLRPSAMANNTTPGGNQIEVIGSRLSPNRAESELVESSPLKLGYDWIYDSNFWDTLPEMVIMNKAPKTPESKWAIRLDDDCPLGRHFLQWRTSLRLCFLRAVSTARSDMCTGVKGV</sequence>
<accession>A0A8H4I0J6</accession>
<name>A0A8H4I0J6_ASPFM</name>
<feature type="compositionally biased region" description="Basic and acidic residues" evidence="1">
    <location>
        <begin position="254"/>
        <end position="265"/>
    </location>
</feature>
<protein>
    <recommendedName>
        <fullName evidence="4">Transcription factor domain-containing protein</fullName>
    </recommendedName>
</protein>
<proteinExistence type="predicted"/>
<feature type="region of interest" description="Disordered" evidence="1">
    <location>
        <begin position="1"/>
        <end position="37"/>
    </location>
</feature>
<dbReference type="GO" id="GO:0005634">
    <property type="term" value="C:nucleus"/>
    <property type="evidence" value="ECO:0007669"/>
    <property type="project" value="TreeGrafter"/>
</dbReference>
<feature type="compositionally biased region" description="Polar residues" evidence="1">
    <location>
        <begin position="7"/>
        <end position="21"/>
    </location>
</feature>
<reference evidence="2" key="1">
    <citation type="submission" date="2021-08" db="EMBL/GenBank/DDBJ databases">
        <title>Global Aspergillus fumigatus from environmental and clinical sources.</title>
        <authorList>
            <person name="Barber A."/>
            <person name="Sae-Ong T."/>
        </authorList>
    </citation>
    <scope>NUCLEOTIDE SEQUENCE</scope>
    <source>
        <strain evidence="2">NRZ-2016-071</strain>
    </source>
</reference>
<evidence type="ECO:0000313" key="2">
    <source>
        <dbReference type="EMBL" id="KAH1908303.1"/>
    </source>
</evidence>
<evidence type="ECO:0000256" key="1">
    <source>
        <dbReference type="SAM" id="MobiDB-lite"/>
    </source>
</evidence>
<feature type="region of interest" description="Disordered" evidence="1">
    <location>
        <begin position="250"/>
        <end position="269"/>
    </location>
</feature>
<evidence type="ECO:0000313" key="3">
    <source>
        <dbReference type="Proteomes" id="UP000813423"/>
    </source>
</evidence>
<dbReference type="InterPro" id="IPR052780">
    <property type="entry name" value="AAA_Catabolism_Regulators"/>
</dbReference>
<feature type="region of interest" description="Disordered" evidence="1">
    <location>
        <begin position="77"/>
        <end position="97"/>
    </location>
</feature>
<dbReference type="PANTHER" id="PTHR31644">
    <property type="entry name" value="TRANSCRIPTIONAL ACTIVATOR ARO80-RELATED"/>
    <property type="match status" value="1"/>
</dbReference>
<dbReference type="Proteomes" id="UP000813423">
    <property type="component" value="Unassembled WGS sequence"/>
</dbReference>
<gene>
    <name evidence="2" type="ORF">KXV57_003565</name>
</gene>
<dbReference type="GO" id="GO:0045944">
    <property type="term" value="P:positive regulation of transcription by RNA polymerase II"/>
    <property type="evidence" value="ECO:0007669"/>
    <property type="project" value="TreeGrafter"/>
</dbReference>
<dbReference type="AlphaFoldDB" id="A0A8H4I0J6"/>
<feature type="compositionally biased region" description="Polar residues" evidence="1">
    <location>
        <begin position="78"/>
        <end position="95"/>
    </location>
</feature>
<dbReference type="PANTHER" id="PTHR31644:SF2">
    <property type="entry name" value="TRANSCRIPTIONAL ACTIVATOR ARO80-RELATED"/>
    <property type="match status" value="1"/>
</dbReference>
<dbReference type="GO" id="GO:0009074">
    <property type="term" value="P:aromatic amino acid family catabolic process"/>
    <property type="evidence" value="ECO:0007669"/>
    <property type="project" value="TreeGrafter"/>
</dbReference>
<comment type="caution">
    <text evidence="2">The sequence shown here is derived from an EMBL/GenBank/DDBJ whole genome shotgun (WGS) entry which is preliminary data.</text>
</comment>
<dbReference type="EMBL" id="JAIBSC010000021">
    <property type="protein sequence ID" value="KAH1908303.1"/>
    <property type="molecule type" value="Genomic_DNA"/>
</dbReference>
<evidence type="ECO:0008006" key="4">
    <source>
        <dbReference type="Google" id="ProtNLM"/>
    </source>
</evidence>
<organism evidence="2 3">
    <name type="scientific">Aspergillus fumigatus</name>
    <name type="common">Neosartorya fumigata</name>
    <dbReference type="NCBI Taxonomy" id="746128"/>
    <lineage>
        <taxon>Eukaryota</taxon>
        <taxon>Fungi</taxon>
        <taxon>Dikarya</taxon>
        <taxon>Ascomycota</taxon>
        <taxon>Pezizomycotina</taxon>
        <taxon>Eurotiomycetes</taxon>
        <taxon>Eurotiomycetidae</taxon>
        <taxon>Eurotiales</taxon>
        <taxon>Aspergillaceae</taxon>
        <taxon>Aspergillus</taxon>
        <taxon>Aspergillus subgen. Fumigati</taxon>
    </lineage>
</organism>
<dbReference type="GO" id="GO:0000981">
    <property type="term" value="F:DNA-binding transcription factor activity, RNA polymerase II-specific"/>
    <property type="evidence" value="ECO:0007669"/>
    <property type="project" value="TreeGrafter"/>
</dbReference>